<feature type="signal peptide" evidence="2">
    <location>
        <begin position="1"/>
        <end position="15"/>
    </location>
</feature>
<dbReference type="EMBL" id="KQ989552">
    <property type="protein sequence ID" value="KZV54277.1"/>
    <property type="molecule type" value="Genomic_DNA"/>
</dbReference>
<organism evidence="3 4">
    <name type="scientific">Dorcoceras hygrometricum</name>
    <dbReference type="NCBI Taxonomy" id="472368"/>
    <lineage>
        <taxon>Eukaryota</taxon>
        <taxon>Viridiplantae</taxon>
        <taxon>Streptophyta</taxon>
        <taxon>Embryophyta</taxon>
        <taxon>Tracheophyta</taxon>
        <taxon>Spermatophyta</taxon>
        <taxon>Magnoliopsida</taxon>
        <taxon>eudicotyledons</taxon>
        <taxon>Gunneridae</taxon>
        <taxon>Pentapetalae</taxon>
        <taxon>asterids</taxon>
        <taxon>lamiids</taxon>
        <taxon>Lamiales</taxon>
        <taxon>Gesneriaceae</taxon>
        <taxon>Didymocarpoideae</taxon>
        <taxon>Trichosporeae</taxon>
        <taxon>Loxocarpinae</taxon>
        <taxon>Dorcoceras</taxon>
    </lineage>
</organism>
<gene>
    <name evidence="3" type="ORF">F511_24333</name>
</gene>
<feature type="region of interest" description="Disordered" evidence="1">
    <location>
        <begin position="40"/>
        <end position="61"/>
    </location>
</feature>
<evidence type="ECO:0000313" key="4">
    <source>
        <dbReference type="Proteomes" id="UP000250235"/>
    </source>
</evidence>
<evidence type="ECO:0000256" key="2">
    <source>
        <dbReference type="SAM" id="SignalP"/>
    </source>
</evidence>
<evidence type="ECO:0000256" key="1">
    <source>
        <dbReference type="SAM" id="MobiDB-lite"/>
    </source>
</evidence>
<reference evidence="3 4" key="1">
    <citation type="journal article" date="2015" name="Proc. Natl. Acad. Sci. U.S.A.">
        <title>The resurrection genome of Boea hygrometrica: A blueprint for survival of dehydration.</title>
        <authorList>
            <person name="Xiao L."/>
            <person name="Yang G."/>
            <person name="Zhang L."/>
            <person name="Yang X."/>
            <person name="Zhao S."/>
            <person name="Ji Z."/>
            <person name="Zhou Q."/>
            <person name="Hu M."/>
            <person name="Wang Y."/>
            <person name="Chen M."/>
            <person name="Xu Y."/>
            <person name="Jin H."/>
            <person name="Xiao X."/>
            <person name="Hu G."/>
            <person name="Bao F."/>
            <person name="Hu Y."/>
            <person name="Wan P."/>
            <person name="Li L."/>
            <person name="Deng X."/>
            <person name="Kuang T."/>
            <person name="Xiang C."/>
            <person name="Zhu J.K."/>
            <person name="Oliver M.J."/>
            <person name="He Y."/>
        </authorList>
    </citation>
    <scope>NUCLEOTIDE SEQUENCE [LARGE SCALE GENOMIC DNA]</scope>
    <source>
        <strain evidence="4">cv. XS01</strain>
    </source>
</reference>
<dbReference type="AlphaFoldDB" id="A0A2Z7D5Q7"/>
<feature type="chain" id="PRO_5016269635" evidence="2">
    <location>
        <begin position="16"/>
        <end position="208"/>
    </location>
</feature>
<sequence>MIFGVLPCWLLGAWLQPESQENWLLSVGGCRSSIKSMTGSKVPSSAYTRRPDEISTDGNSSKRFRAGIESSTCVTLNGSGIQLAVGPQPLWLRNHNFGLAQRIMVKRLATSRHDPLGITDSACKNQLVVDIHACKQAVNPRQRSIDSYMHRGLTQSHRLMTPTGISMSSHGLCCRLDLSLKFSASAPARTLALSQLAHQLSYECATRD</sequence>
<keyword evidence="4" id="KW-1185">Reference proteome</keyword>
<keyword evidence="2" id="KW-0732">Signal</keyword>
<evidence type="ECO:0000313" key="3">
    <source>
        <dbReference type="EMBL" id="KZV54277.1"/>
    </source>
</evidence>
<protein>
    <submittedName>
        <fullName evidence="3">Uncharacterized protein</fullName>
    </submittedName>
</protein>
<accession>A0A2Z7D5Q7</accession>
<dbReference type="Proteomes" id="UP000250235">
    <property type="component" value="Unassembled WGS sequence"/>
</dbReference>
<proteinExistence type="predicted"/>
<name>A0A2Z7D5Q7_9LAMI</name>